<evidence type="ECO:0000313" key="2">
    <source>
        <dbReference type="EMBL" id="CAG5006457.1"/>
    </source>
</evidence>
<evidence type="ECO:0000313" key="3">
    <source>
        <dbReference type="Proteomes" id="UP000680038"/>
    </source>
</evidence>
<feature type="chain" id="PRO_5038024421" description="PE-PGRS family protein" evidence="1">
    <location>
        <begin position="23"/>
        <end position="305"/>
    </location>
</feature>
<sequence length="305" mass="33376">MNLFQRGKAALNLIVCSGFVFCFCTCDNTPDPAPVKSDDFETSPESFPVTPGIIDEASGIAPGRSMKGYLWTLQDSGQPHSLYLLSGNATTIKEYDLPGTNNHDWEDIATGPGPETGINYIYVADIGNNNAPLTSSNIIYRIPEINQEGEFFSQNKLEKITFTYPDGPRDAEALLLDPVTKDLFVISKETSSTGIYRLPFPQSTTNVIQAEKVGVVPSMLLVTAGDVSPSGDEILIRTYLMVYHWRKKSGESIGQTLTRAADKQFLVAAEPQGEGICFDADAKGFFTLSEKANAASVKLNYYKRK</sequence>
<feature type="signal peptide" evidence="1">
    <location>
        <begin position="1"/>
        <end position="22"/>
    </location>
</feature>
<accession>A0A916NCS8</accession>
<reference evidence="2" key="1">
    <citation type="submission" date="2021-04" db="EMBL/GenBank/DDBJ databases">
        <authorList>
            <person name="Rodrigo-Torres L."/>
            <person name="Arahal R. D."/>
            <person name="Lucena T."/>
        </authorList>
    </citation>
    <scope>NUCLEOTIDE SEQUENCE</scope>
    <source>
        <strain evidence="2">CECT 9275</strain>
    </source>
</reference>
<dbReference type="Proteomes" id="UP000680038">
    <property type="component" value="Unassembled WGS sequence"/>
</dbReference>
<dbReference type="AlphaFoldDB" id="A0A916NCS8"/>
<keyword evidence="1" id="KW-0732">Signal</keyword>
<organism evidence="2 3">
    <name type="scientific">Dyadobacter helix</name>
    <dbReference type="NCBI Taxonomy" id="2822344"/>
    <lineage>
        <taxon>Bacteria</taxon>
        <taxon>Pseudomonadati</taxon>
        <taxon>Bacteroidota</taxon>
        <taxon>Cytophagia</taxon>
        <taxon>Cytophagales</taxon>
        <taxon>Spirosomataceae</taxon>
        <taxon>Dyadobacter</taxon>
    </lineage>
</organism>
<dbReference type="RefSeq" id="WP_215240268.1">
    <property type="nucleotide sequence ID" value="NZ_CAJRAF010000002.1"/>
</dbReference>
<evidence type="ECO:0000256" key="1">
    <source>
        <dbReference type="SAM" id="SignalP"/>
    </source>
</evidence>
<gene>
    <name evidence="2" type="ORF">DYBT9275_03823</name>
</gene>
<comment type="caution">
    <text evidence="2">The sequence shown here is derived from an EMBL/GenBank/DDBJ whole genome shotgun (WGS) entry which is preliminary data.</text>
</comment>
<dbReference type="EMBL" id="CAJRAF010000002">
    <property type="protein sequence ID" value="CAG5006457.1"/>
    <property type="molecule type" value="Genomic_DNA"/>
</dbReference>
<keyword evidence="3" id="KW-1185">Reference proteome</keyword>
<evidence type="ECO:0008006" key="4">
    <source>
        <dbReference type="Google" id="ProtNLM"/>
    </source>
</evidence>
<protein>
    <recommendedName>
        <fullName evidence="4">PE-PGRS family protein</fullName>
    </recommendedName>
</protein>
<proteinExistence type="predicted"/>
<name>A0A916NCS8_9BACT</name>